<evidence type="ECO:0000259" key="3">
    <source>
        <dbReference type="Pfam" id="PF07859"/>
    </source>
</evidence>
<dbReference type="EMBL" id="CP021425">
    <property type="protein sequence ID" value="ARU56092.1"/>
    <property type="molecule type" value="Genomic_DNA"/>
</dbReference>
<dbReference type="InterPro" id="IPR050300">
    <property type="entry name" value="GDXG_lipolytic_enzyme"/>
</dbReference>
<reference evidence="4 5" key="1">
    <citation type="submission" date="2017-05" db="EMBL/GenBank/DDBJ databases">
        <title>Genomic insights into alkan degradation activity of Oleiphilus messinensis.</title>
        <authorList>
            <person name="Kozyavkin S.A."/>
            <person name="Slesarev A.I."/>
            <person name="Golyshin P.N."/>
            <person name="Korzhenkov A."/>
            <person name="Golyshina O.N."/>
            <person name="Toshchakov S.V."/>
        </authorList>
    </citation>
    <scope>NUCLEOTIDE SEQUENCE [LARGE SCALE GENOMIC DNA]</scope>
    <source>
        <strain evidence="4 5">ME102</strain>
    </source>
</reference>
<sequence length="299" mass="33616">MASIRSRFIKQLVKHRIGRTLRAEVPVEQQRKELEQLSLISVVSPTTKIREVLAPNCPAEWVTHRNARSSHAILFLHGGGFNTGSPKTHRLLTERLSALCEAVVLVPDYRLAPEHPFPAAVNDTTAAYNWLVGRGFKEENIALVGDSAGGGLVMSTLLKLQQNNRRLPSAAVCISPWVDLTMQGESLVKNEKHDIMLNREWMSLMASQYAQDKLADPLCSPLFAELKDLPPIMIQVSDNEILLDDAQALSEAIKKNGGEVVLEVWRKMWHVWPLFVRWMPEANVAAEHAASFITRYWKN</sequence>
<dbReference type="PROSITE" id="PS01173">
    <property type="entry name" value="LIPASE_GDXG_HIS"/>
    <property type="match status" value="1"/>
</dbReference>
<dbReference type="InterPro" id="IPR002168">
    <property type="entry name" value="Lipase_GDXG_HIS_AS"/>
</dbReference>
<dbReference type="RefSeq" id="WP_087461121.1">
    <property type="nucleotide sequence ID" value="NZ_CP021425.1"/>
</dbReference>
<comment type="similarity">
    <text evidence="1">Belongs to the 'GDXG' lipolytic enzyme family.</text>
</comment>
<organism evidence="4 5">
    <name type="scientific">Oleiphilus messinensis</name>
    <dbReference type="NCBI Taxonomy" id="141451"/>
    <lineage>
        <taxon>Bacteria</taxon>
        <taxon>Pseudomonadati</taxon>
        <taxon>Pseudomonadota</taxon>
        <taxon>Gammaproteobacteria</taxon>
        <taxon>Oceanospirillales</taxon>
        <taxon>Oleiphilaceae</taxon>
        <taxon>Oleiphilus</taxon>
    </lineage>
</organism>
<gene>
    <name evidence="4" type="ORF">OLMES_2019</name>
</gene>
<dbReference type="InterPro" id="IPR029058">
    <property type="entry name" value="AB_hydrolase_fold"/>
</dbReference>
<dbReference type="GO" id="GO:0016787">
    <property type="term" value="F:hydrolase activity"/>
    <property type="evidence" value="ECO:0007669"/>
    <property type="project" value="UniProtKB-KW"/>
</dbReference>
<proteinExistence type="inferred from homology"/>
<keyword evidence="2" id="KW-0378">Hydrolase</keyword>
<name>A0A1Y0I6H7_9GAMM</name>
<keyword evidence="5" id="KW-1185">Reference proteome</keyword>
<dbReference type="PANTHER" id="PTHR48081">
    <property type="entry name" value="AB HYDROLASE SUPERFAMILY PROTEIN C4A8.06C"/>
    <property type="match status" value="1"/>
</dbReference>
<dbReference type="OrthoDB" id="5729797at2"/>
<protein>
    <submittedName>
        <fullName evidence="4">Esterase</fullName>
    </submittedName>
</protein>
<evidence type="ECO:0000313" key="5">
    <source>
        <dbReference type="Proteomes" id="UP000196027"/>
    </source>
</evidence>
<accession>A0A1Y0I6H7</accession>
<dbReference type="Pfam" id="PF07859">
    <property type="entry name" value="Abhydrolase_3"/>
    <property type="match status" value="1"/>
</dbReference>
<evidence type="ECO:0000256" key="2">
    <source>
        <dbReference type="ARBA" id="ARBA00022801"/>
    </source>
</evidence>
<dbReference type="SUPFAM" id="SSF53474">
    <property type="entry name" value="alpha/beta-Hydrolases"/>
    <property type="match status" value="1"/>
</dbReference>
<dbReference type="InterPro" id="IPR013094">
    <property type="entry name" value="AB_hydrolase_3"/>
</dbReference>
<dbReference type="KEGG" id="ome:OLMES_2019"/>
<evidence type="ECO:0000256" key="1">
    <source>
        <dbReference type="ARBA" id="ARBA00010515"/>
    </source>
</evidence>
<feature type="domain" description="Alpha/beta hydrolase fold-3" evidence="3">
    <location>
        <begin position="73"/>
        <end position="272"/>
    </location>
</feature>
<dbReference type="PANTHER" id="PTHR48081:SF8">
    <property type="entry name" value="ALPHA_BETA HYDROLASE FOLD-3 DOMAIN-CONTAINING PROTEIN-RELATED"/>
    <property type="match status" value="1"/>
</dbReference>
<dbReference type="Gene3D" id="3.40.50.1820">
    <property type="entry name" value="alpha/beta hydrolase"/>
    <property type="match status" value="1"/>
</dbReference>
<evidence type="ECO:0000313" key="4">
    <source>
        <dbReference type="EMBL" id="ARU56092.1"/>
    </source>
</evidence>
<dbReference type="AlphaFoldDB" id="A0A1Y0I6H7"/>
<dbReference type="Proteomes" id="UP000196027">
    <property type="component" value="Chromosome"/>
</dbReference>